<gene>
    <name evidence="1" type="ORF">CEXT_747601</name>
</gene>
<dbReference type="Proteomes" id="UP001054945">
    <property type="component" value="Unassembled WGS sequence"/>
</dbReference>
<proteinExistence type="predicted"/>
<sequence length="77" mass="8764">MSVWKASVLQCGPPDHTINKCRTIPRCRFTCRMSTGSPKSTHGLPLDVKPMGHFETDLFVFRLQTVWVEIPFGMKTL</sequence>
<keyword evidence="2" id="KW-1185">Reference proteome</keyword>
<dbReference type="AlphaFoldDB" id="A0AAV4T654"/>
<dbReference type="EMBL" id="BPLR01010699">
    <property type="protein sequence ID" value="GIY41174.1"/>
    <property type="molecule type" value="Genomic_DNA"/>
</dbReference>
<protein>
    <submittedName>
        <fullName evidence="1">Uncharacterized protein</fullName>
    </submittedName>
</protein>
<organism evidence="1 2">
    <name type="scientific">Caerostris extrusa</name>
    <name type="common">Bark spider</name>
    <name type="synonym">Caerostris bankana</name>
    <dbReference type="NCBI Taxonomy" id="172846"/>
    <lineage>
        <taxon>Eukaryota</taxon>
        <taxon>Metazoa</taxon>
        <taxon>Ecdysozoa</taxon>
        <taxon>Arthropoda</taxon>
        <taxon>Chelicerata</taxon>
        <taxon>Arachnida</taxon>
        <taxon>Araneae</taxon>
        <taxon>Araneomorphae</taxon>
        <taxon>Entelegynae</taxon>
        <taxon>Araneoidea</taxon>
        <taxon>Araneidae</taxon>
        <taxon>Caerostris</taxon>
    </lineage>
</organism>
<evidence type="ECO:0000313" key="1">
    <source>
        <dbReference type="EMBL" id="GIY41174.1"/>
    </source>
</evidence>
<evidence type="ECO:0000313" key="2">
    <source>
        <dbReference type="Proteomes" id="UP001054945"/>
    </source>
</evidence>
<name>A0AAV4T654_CAEEX</name>
<accession>A0AAV4T654</accession>
<comment type="caution">
    <text evidence="1">The sequence shown here is derived from an EMBL/GenBank/DDBJ whole genome shotgun (WGS) entry which is preliminary data.</text>
</comment>
<reference evidence="1 2" key="1">
    <citation type="submission" date="2021-06" db="EMBL/GenBank/DDBJ databases">
        <title>Caerostris extrusa draft genome.</title>
        <authorList>
            <person name="Kono N."/>
            <person name="Arakawa K."/>
        </authorList>
    </citation>
    <scope>NUCLEOTIDE SEQUENCE [LARGE SCALE GENOMIC DNA]</scope>
</reference>